<dbReference type="EC" id="2.7.1.166" evidence="4 15"/>
<evidence type="ECO:0000256" key="3">
    <source>
        <dbReference type="ARBA" id="ARBA00010327"/>
    </source>
</evidence>
<keyword evidence="7 15" id="KW-0808">Transferase</keyword>
<evidence type="ECO:0000313" key="16">
    <source>
        <dbReference type="EMBL" id="MDR5894535.1"/>
    </source>
</evidence>
<evidence type="ECO:0000313" key="17">
    <source>
        <dbReference type="Proteomes" id="UP001269375"/>
    </source>
</evidence>
<feature type="active site" evidence="15">
    <location>
        <position position="169"/>
    </location>
</feature>
<dbReference type="GO" id="GO:0016301">
    <property type="term" value="F:kinase activity"/>
    <property type="evidence" value="ECO:0007669"/>
    <property type="project" value="UniProtKB-KW"/>
</dbReference>
<keyword evidence="11 15" id="KW-0448">Lipopolysaccharide biosynthesis</keyword>
<keyword evidence="6 15" id="KW-0997">Cell inner membrane</keyword>
<comment type="similarity">
    <text evidence="3 15">Belongs to the protein kinase superfamily. KdkA/RfaP family.</text>
</comment>
<comment type="caution">
    <text evidence="16">The sequence shown here is derived from an EMBL/GenBank/DDBJ whole genome shotgun (WGS) entry which is preliminary data.</text>
</comment>
<dbReference type="Proteomes" id="UP001269375">
    <property type="component" value="Unassembled WGS sequence"/>
</dbReference>
<evidence type="ECO:0000256" key="8">
    <source>
        <dbReference type="ARBA" id="ARBA00022741"/>
    </source>
</evidence>
<evidence type="ECO:0000256" key="14">
    <source>
        <dbReference type="ARBA" id="ARBA00034417"/>
    </source>
</evidence>
<dbReference type="InterPro" id="IPR011009">
    <property type="entry name" value="Kinase-like_dom_sf"/>
</dbReference>
<comment type="pathway">
    <text evidence="2 15">Bacterial outer membrane biogenesis; LPS core biosynthesis.</text>
</comment>
<keyword evidence="12 15" id="KW-0472">Membrane</keyword>
<organism evidence="16 17">
    <name type="scientific">Larsenimonas suaedae</name>
    <dbReference type="NCBI Taxonomy" id="1851019"/>
    <lineage>
        <taxon>Bacteria</taxon>
        <taxon>Pseudomonadati</taxon>
        <taxon>Pseudomonadota</taxon>
        <taxon>Gammaproteobacteria</taxon>
        <taxon>Oceanospirillales</taxon>
        <taxon>Halomonadaceae</taxon>
        <taxon>Larsenimonas</taxon>
    </lineage>
</organism>
<name>A0ABU1GRR4_9GAMM</name>
<sequence>MRIVTSRHANTRILYDAERAPQIGPDWFTPEFWHQKAQVTGEAPGRGASVFIEAAPNEHWVLRPYRRGGLIGRFNDDRYAWLGAERSRAFREFRLTARLRNAGLPVPAPVGGCLWPRGCTYQAALITVCIPKARPLADVLPTEAATPQLLSRVGAMIRQFHDLGLDHVDLNARNILLDAVDSPWLIDLDRCRIRGKGGFKKRNLERLKRSFDKFAPDRARRHHTALLSGYNA</sequence>
<accession>A0ABU1GRR4</accession>
<evidence type="ECO:0000256" key="1">
    <source>
        <dbReference type="ARBA" id="ARBA00004515"/>
    </source>
</evidence>
<comment type="subcellular location">
    <subcellularLocation>
        <location evidence="1 15">Cell inner membrane</location>
        <topology evidence="1 15">Peripheral membrane protein</topology>
        <orientation evidence="1 15">Cytoplasmic side</orientation>
    </subcellularLocation>
</comment>
<evidence type="ECO:0000256" key="15">
    <source>
        <dbReference type="HAMAP-Rule" id="MF_00521"/>
    </source>
</evidence>
<evidence type="ECO:0000256" key="5">
    <source>
        <dbReference type="ARBA" id="ARBA00022475"/>
    </source>
</evidence>
<dbReference type="EMBL" id="JARWAO010000001">
    <property type="protein sequence ID" value="MDR5894535.1"/>
    <property type="molecule type" value="Genomic_DNA"/>
</dbReference>
<dbReference type="HAMAP" id="MF_00521">
    <property type="entry name" value="KDO_kinase"/>
    <property type="match status" value="1"/>
</dbReference>
<evidence type="ECO:0000256" key="13">
    <source>
        <dbReference type="ARBA" id="ARBA00029511"/>
    </source>
</evidence>
<protein>
    <recommendedName>
        <fullName evidence="13 15">3-deoxy-D-manno-octulosonic acid kinase</fullName>
        <shortName evidence="15">Kdo kinase</shortName>
        <ecNumber evidence="4 15">2.7.1.166</ecNumber>
    </recommendedName>
</protein>
<evidence type="ECO:0000256" key="9">
    <source>
        <dbReference type="ARBA" id="ARBA00022777"/>
    </source>
</evidence>
<evidence type="ECO:0000256" key="7">
    <source>
        <dbReference type="ARBA" id="ARBA00022679"/>
    </source>
</evidence>
<comment type="catalytic activity">
    <reaction evidence="14 15">
        <text>an alpha-Kdo-(2-&gt;6)-lipid IVA + ATP = a 4-O-phospho-alpha-Kdo-(2-&gt;6)-lipid IVA + ADP + H(+)</text>
        <dbReference type="Rhea" id="RHEA:74271"/>
        <dbReference type="ChEBI" id="CHEBI:15378"/>
        <dbReference type="ChEBI" id="CHEBI:30616"/>
        <dbReference type="ChEBI" id="CHEBI:176428"/>
        <dbReference type="ChEBI" id="CHEBI:193140"/>
        <dbReference type="ChEBI" id="CHEBI:456216"/>
        <dbReference type="EC" id="2.7.1.166"/>
    </reaction>
</comment>
<dbReference type="SUPFAM" id="SSF56112">
    <property type="entry name" value="Protein kinase-like (PK-like)"/>
    <property type="match status" value="1"/>
</dbReference>
<evidence type="ECO:0000256" key="4">
    <source>
        <dbReference type="ARBA" id="ARBA00011988"/>
    </source>
</evidence>
<proteinExistence type="inferred from homology"/>
<evidence type="ECO:0000256" key="6">
    <source>
        <dbReference type="ARBA" id="ARBA00022519"/>
    </source>
</evidence>
<evidence type="ECO:0000256" key="11">
    <source>
        <dbReference type="ARBA" id="ARBA00022985"/>
    </source>
</evidence>
<evidence type="ECO:0000256" key="2">
    <source>
        <dbReference type="ARBA" id="ARBA00004713"/>
    </source>
</evidence>
<dbReference type="RefSeq" id="WP_251593393.1">
    <property type="nucleotide sequence ID" value="NZ_JAMLJI010000002.1"/>
</dbReference>
<dbReference type="Pfam" id="PF06293">
    <property type="entry name" value="Kdo"/>
    <property type="match status" value="1"/>
</dbReference>
<dbReference type="NCBIfam" id="NF002475">
    <property type="entry name" value="PRK01723.1"/>
    <property type="match status" value="1"/>
</dbReference>
<dbReference type="Gene3D" id="1.10.510.10">
    <property type="entry name" value="Transferase(Phosphotransferase) domain 1"/>
    <property type="match status" value="1"/>
</dbReference>
<gene>
    <name evidence="15" type="primary">kdkA</name>
    <name evidence="16" type="ORF">QC825_00440</name>
</gene>
<keyword evidence="8 15" id="KW-0547">Nucleotide-binding</keyword>
<keyword evidence="10 15" id="KW-0067">ATP-binding</keyword>
<keyword evidence="9 15" id="KW-0418">Kinase</keyword>
<comment type="function">
    <text evidence="15">Catalyzes the ATP-dependent phosphorylation of the 3-deoxy-D-manno-octulosonic acid (Kdo) residue in Kdo-lipid IV(A) at the 4-OH position.</text>
</comment>
<reference evidence="16 17" key="1">
    <citation type="submission" date="2023-04" db="EMBL/GenBank/DDBJ databases">
        <title>A long-awaited taxogenomic arrangement of the family Halomonadaceae.</title>
        <authorList>
            <person name="De La Haba R."/>
            <person name="Chuvochina M."/>
            <person name="Wittouck S."/>
            <person name="Arahal D.R."/>
            <person name="Sanchez-Porro C."/>
            <person name="Hugenholtz P."/>
            <person name="Ventosa A."/>
        </authorList>
    </citation>
    <scope>NUCLEOTIDE SEQUENCE [LARGE SCALE GENOMIC DNA]</scope>
    <source>
        <strain evidence="16 17">DSM 22428</strain>
    </source>
</reference>
<evidence type="ECO:0000256" key="10">
    <source>
        <dbReference type="ARBA" id="ARBA00022840"/>
    </source>
</evidence>
<dbReference type="InterPro" id="IPR022826">
    <property type="entry name" value="KDO_kinase"/>
</dbReference>
<keyword evidence="5 15" id="KW-1003">Cell membrane</keyword>
<keyword evidence="17" id="KW-1185">Reference proteome</keyword>
<evidence type="ECO:0000256" key="12">
    <source>
        <dbReference type="ARBA" id="ARBA00023136"/>
    </source>
</evidence>